<evidence type="ECO:0000256" key="1">
    <source>
        <dbReference type="SAM" id="Phobius"/>
    </source>
</evidence>
<dbReference type="PATRIC" id="fig|838561.3.peg.715"/>
<keyword evidence="3" id="KW-1185">Reference proteome</keyword>
<organism evidence="2 3">
    <name type="scientific">Spiroplasma mirum ATCC 29335</name>
    <dbReference type="NCBI Taxonomy" id="838561"/>
    <lineage>
        <taxon>Bacteria</taxon>
        <taxon>Bacillati</taxon>
        <taxon>Mycoplasmatota</taxon>
        <taxon>Mollicutes</taxon>
        <taxon>Entomoplasmatales</taxon>
        <taxon>Spiroplasmataceae</taxon>
        <taxon>Spiroplasma</taxon>
    </lineage>
</organism>
<proteinExistence type="predicted"/>
<dbReference type="EMBL" id="CP006720">
    <property type="protein sequence ID" value="AHI58079.1"/>
    <property type="molecule type" value="Genomic_DNA"/>
</dbReference>
<dbReference type="STRING" id="838561.P344_03690"/>
<dbReference type="HOGENOM" id="CLU_1336828_0_0_14"/>
<gene>
    <name evidence="2" type="ORF">P344_03690</name>
</gene>
<protein>
    <submittedName>
        <fullName evidence="2">Uncharacterized protein</fullName>
    </submittedName>
</protein>
<accession>W0GQY4</accession>
<evidence type="ECO:0000313" key="2">
    <source>
        <dbReference type="EMBL" id="AHI58079.1"/>
    </source>
</evidence>
<dbReference type="Proteomes" id="UP000019260">
    <property type="component" value="Chromosome"/>
</dbReference>
<keyword evidence="1" id="KW-1133">Transmembrane helix</keyword>
<dbReference type="AlphaFoldDB" id="W0GQY4"/>
<dbReference type="KEGG" id="smir:SMM_0622"/>
<sequence>MEIGFIIFFGVMGISVLITLILGILQQVKIQNYKKVYRSFQAAITDQHQELTIPLQAITIDYQLPSDEVCYAKEEVEVYILENTKEINNNSFYLYPPVKPKQPQYKIENLNGYINLKSPHRARRYNGNLYVTNKRVLIDDIKTYKIIWLKDIIYFYPSIFNLNIAFEVGFFISTKNNIYKFLTKNVKISMILYKLLLQQQKLITTEKGS</sequence>
<evidence type="ECO:0000313" key="3">
    <source>
        <dbReference type="Proteomes" id="UP000019260"/>
    </source>
</evidence>
<dbReference type="KEGG" id="smia:P344_03690"/>
<keyword evidence="1" id="KW-0472">Membrane</keyword>
<feature type="transmembrane region" description="Helical" evidence="1">
    <location>
        <begin position="6"/>
        <end position="25"/>
    </location>
</feature>
<name>W0GQY4_9MOLU</name>
<reference evidence="2 3" key="1">
    <citation type="submission" date="2013-09" db="EMBL/GenBank/DDBJ databases">
        <title>Complete genome sequence of Spiroplasma mirum suckling mouse cataract agent.</title>
        <authorList>
            <person name="Landry C.A."/>
            <person name="Bastian F.O."/>
            <person name="Thune R.L."/>
        </authorList>
    </citation>
    <scope>NUCLEOTIDE SEQUENCE [LARGE SCALE GENOMIC DNA]</scope>
    <source>
        <strain evidence="2 3">SMCA</strain>
    </source>
</reference>
<dbReference type="RefSeq" id="WP_025317407.1">
    <property type="nucleotide sequence ID" value="NZ_CP002082.1"/>
</dbReference>
<dbReference type="OrthoDB" id="390296at2"/>
<keyword evidence="1" id="KW-0812">Transmembrane</keyword>